<protein>
    <submittedName>
        <fullName evidence="1">Oidioi.mRNA.OKI2018_I69.PAR.g12169.t1.cds</fullName>
    </submittedName>
</protein>
<organism evidence="1 2">
    <name type="scientific">Oikopleura dioica</name>
    <name type="common">Tunicate</name>
    <dbReference type="NCBI Taxonomy" id="34765"/>
    <lineage>
        <taxon>Eukaryota</taxon>
        <taxon>Metazoa</taxon>
        <taxon>Chordata</taxon>
        <taxon>Tunicata</taxon>
        <taxon>Appendicularia</taxon>
        <taxon>Copelata</taxon>
        <taxon>Oikopleuridae</taxon>
        <taxon>Oikopleura</taxon>
    </lineage>
</organism>
<keyword evidence="2" id="KW-1185">Reference proteome</keyword>
<dbReference type="EMBL" id="OU015568">
    <property type="protein sequence ID" value="CAG5089310.1"/>
    <property type="molecule type" value="Genomic_DNA"/>
</dbReference>
<evidence type="ECO:0000313" key="2">
    <source>
        <dbReference type="Proteomes" id="UP001158576"/>
    </source>
</evidence>
<proteinExistence type="predicted"/>
<name>A0ABN7RZE9_OIKDI</name>
<gene>
    <name evidence="1" type="ORF">OKIOD_LOCUS3727</name>
</gene>
<accession>A0ABN7RZE9</accession>
<reference evidence="1 2" key="1">
    <citation type="submission" date="2021-04" db="EMBL/GenBank/DDBJ databases">
        <authorList>
            <person name="Bliznina A."/>
        </authorList>
    </citation>
    <scope>NUCLEOTIDE SEQUENCE [LARGE SCALE GENOMIC DNA]</scope>
</reference>
<evidence type="ECO:0000313" key="1">
    <source>
        <dbReference type="EMBL" id="CAG5089310.1"/>
    </source>
</evidence>
<sequence length="228" mass="26910">MPWMRYMDYPEGEMADEYVPQSQLKLIPDSLERLKRYHVFHYEIKNVPKKLLDAAPIGVDFKVTLRDPFTAVQKNNNYNLLFIEPAVLEKALTRKLFITNKPSETFIDGRKITIDWDSNIIEYFQFSKVTVSDDVVTFYGKKSSRGTIGQFFRYDGKEMFKQLVEASKYLSKECLDKKGKKKIKNRLKAYFAFKVVDGRIRVFDYQTDENITNDPVCFKKILKRYLSK</sequence>
<dbReference type="Proteomes" id="UP001158576">
    <property type="component" value="Chromosome PAR"/>
</dbReference>